<sequence length="510" mass="55542">MSSTTEREQQQSAEPLEPPRDDWETGTKIQSGINREKTAQTAPETKDSNIVDWDGPNDSINPRNWSARKKLAHVLMVSLFTLYANLAAVMFAPGAAALCAEFGITDTVVASLTVSIYILGFALGPLIIASLSEIYGRLVIYHTCNVVYIGFTIGCALSTNMAMFLVFRFLCGCAASSPMAIGGGTIADLYVAEERGKAMALFGLGPLLGPCIGPVIGGFVTQDLSWRWTFWLILILAVISTTLAFLFMRETYRPVILENKAVRLRKATGNLGLRAATHSQVLSQGQLLCRAVVRPSKMLLFSPIVLLLSIYSAFMFGLIYLLFTTFPAVFEKTYGFSIGISGLVYLGLGIGMILGIILFGILSDKLLKQPRGGTVARPELRLLLLMWMAPIIPIGFFWYGWSAQEVTHWIVPILGTFVIGASAFLMLMPVQIYLVDSFGSEAAASALAANTVLRSLFGALLPLAGPPMYADLGLGWGNSLLAFIGLGFVPIPFLFYKYGEYLRTRFPVDV</sequence>
<reference evidence="10 11" key="1">
    <citation type="submission" date="2019-06" db="EMBL/GenBank/DDBJ databases">
        <title>Draft genome sequence of the filamentous fungus Phialemoniopsis curvata isolated from diesel fuel.</title>
        <authorList>
            <person name="Varaljay V.A."/>
            <person name="Lyon W.J."/>
            <person name="Crouch A.L."/>
            <person name="Drake C.E."/>
            <person name="Hollomon J.M."/>
            <person name="Nadeau L.J."/>
            <person name="Nunn H.S."/>
            <person name="Stevenson B.S."/>
            <person name="Bojanowski C.L."/>
            <person name="Crookes-Goodson W.J."/>
        </authorList>
    </citation>
    <scope>NUCLEOTIDE SEQUENCE [LARGE SCALE GENOMIC DNA]</scope>
    <source>
        <strain evidence="10 11">D216</strain>
    </source>
</reference>
<dbReference type="AlphaFoldDB" id="A0A507BDD6"/>
<organism evidence="10 11">
    <name type="scientific">Thyridium curvatum</name>
    <dbReference type="NCBI Taxonomy" id="1093900"/>
    <lineage>
        <taxon>Eukaryota</taxon>
        <taxon>Fungi</taxon>
        <taxon>Dikarya</taxon>
        <taxon>Ascomycota</taxon>
        <taxon>Pezizomycotina</taxon>
        <taxon>Sordariomycetes</taxon>
        <taxon>Sordariomycetidae</taxon>
        <taxon>Thyridiales</taxon>
        <taxon>Thyridiaceae</taxon>
        <taxon>Thyridium</taxon>
    </lineage>
</organism>
<feature type="transmembrane region" description="Helical" evidence="8">
    <location>
        <begin position="138"/>
        <end position="159"/>
    </location>
</feature>
<evidence type="ECO:0000313" key="11">
    <source>
        <dbReference type="Proteomes" id="UP000319257"/>
    </source>
</evidence>
<dbReference type="GeneID" id="41979593"/>
<dbReference type="InterPro" id="IPR011701">
    <property type="entry name" value="MFS"/>
</dbReference>
<dbReference type="SUPFAM" id="SSF103473">
    <property type="entry name" value="MFS general substrate transporter"/>
    <property type="match status" value="1"/>
</dbReference>
<protein>
    <recommendedName>
        <fullName evidence="9">Major facilitator superfamily (MFS) profile domain-containing protein</fullName>
    </recommendedName>
</protein>
<dbReference type="CDD" id="cd17323">
    <property type="entry name" value="MFS_Tpo1_MDR_like"/>
    <property type="match status" value="1"/>
</dbReference>
<feature type="transmembrane region" description="Helical" evidence="8">
    <location>
        <begin position="228"/>
        <end position="248"/>
    </location>
</feature>
<accession>A0A507BDD6</accession>
<dbReference type="STRING" id="1093900.A0A507BDD6"/>
<evidence type="ECO:0000256" key="1">
    <source>
        <dbReference type="ARBA" id="ARBA00004651"/>
    </source>
</evidence>
<dbReference type="InterPro" id="IPR036259">
    <property type="entry name" value="MFS_trans_sf"/>
</dbReference>
<dbReference type="OrthoDB" id="5296287at2759"/>
<feature type="transmembrane region" description="Helical" evidence="8">
    <location>
        <begin position="300"/>
        <end position="323"/>
    </location>
</feature>
<dbReference type="InterPro" id="IPR020846">
    <property type="entry name" value="MFS_dom"/>
</dbReference>
<dbReference type="GO" id="GO:0022857">
    <property type="term" value="F:transmembrane transporter activity"/>
    <property type="evidence" value="ECO:0007669"/>
    <property type="project" value="InterPro"/>
</dbReference>
<dbReference type="Proteomes" id="UP000319257">
    <property type="component" value="Unassembled WGS sequence"/>
</dbReference>
<dbReference type="EMBL" id="SKBQ01000139">
    <property type="protein sequence ID" value="TPX17553.1"/>
    <property type="molecule type" value="Genomic_DNA"/>
</dbReference>
<evidence type="ECO:0000256" key="8">
    <source>
        <dbReference type="SAM" id="Phobius"/>
    </source>
</evidence>
<feature type="compositionally biased region" description="Basic and acidic residues" evidence="7">
    <location>
        <begin position="34"/>
        <end position="49"/>
    </location>
</feature>
<feature type="transmembrane region" description="Helical" evidence="8">
    <location>
        <begin position="476"/>
        <end position="496"/>
    </location>
</feature>
<evidence type="ECO:0000256" key="3">
    <source>
        <dbReference type="ARBA" id="ARBA00022475"/>
    </source>
</evidence>
<evidence type="ECO:0000256" key="5">
    <source>
        <dbReference type="ARBA" id="ARBA00022989"/>
    </source>
</evidence>
<feature type="transmembrane region" description="Helical" evidence="8">
    <location>
        <begin position="108"/>
        <end position="131"/>
    </location>
</feature>
<keyword evidence="11" id="KW-1185">Reference proteome</keyword>
<keyword evidence="6 8" id="KW-0472">Membrane</keyword>
<evidence type="ECO:0000256" key="6">
    <source>
        <dbReference type="ARBA" id="ARBA00023136"/>
    </source>
</evidence>
<evidence type="ECO:0000256" key="7">
    <source>
        <dbReference type="SAM" id="MobiDB-lite"/>
    </source>
</evidence>
<proteinExistence type="inferred from homology"/>
<dbReference type="FunFam" id="1.20.1250.20:FF:000011">
    <property type="entry name" value="MFS multidrug transporter, putative"/>
    <property type="match status" value="1"/>
</dbReference>
<feature type="transmembrane region" description="Helical" evidence="8">
    <location>
        <begin position="343"/>
        <end position="362"/>
    </location>
</feature>
<evidence type="ECO:0000256" key="2">
    <source>
        <dbReference type="ARBA" id="ARBA00008335"/>
    </source>
</evidence>
<feature type="domain" description="Major facilitator superfamily (MFS) profile" evidence="9">
    <location>
        <begin position="71"/>
        <end position="502"/>
    </location>
</feature>
<keyword evidence="4 8" id="KW-0812">Transmembrane</keyword>
<feature type="region of interest" description="Disordered" evidence="7">
    <location>
        <begin position="1"/>
        <end position="55"/>
    </location>
</feature>
<dbReference type="InParanoid" id="A0A507BDD6"/>
<feature type="transmembrane region" description="Helical" evidence="8">
    <location>
        <begin position="407"/>
        <end position="430"/>
    </location>
</feature>
<evidence type="ECO:0000259" key="9">
    <source>
        <dbReference type="PROSITE" id="PS50850"/>
    </source>
</evidence>
<name>A0A507BDD6_9PEZI</name>
<evidence type="ECO:0000256" key="4">
    <source>
        <dbReference type="ARBA" id="ARBA00022692"/>
    </source>
</evidence>
<dbReference type="GO" id="GO:0005886">
    <property type="term" value="C:plasma membrane"/>
    <property type="evidence" value="ECO:0007669"/>
    <property type="project" value="UniProtKB-SubCell"/>
</dbReference>
<dbReference type="RefSeq" id="XP_030999264.1">
    <property type="nucleotide sequence ID" value="XM_031134954.1"/>
</dbReference>
<comment type="caution">
    <text evidence="10">The sequence shown here is derived from an EMBL/GenBank/DDBJ whole genome shotgun (WGS) entry which is preliminary data.</text>
</comment>
<evidence type="ECO:0000313" key="10">
    <source>
        <dbReference type="EMBL" id="TPX17553.1"/>
    </source>
</evidence>
<comment type="similarity">
    <text evidence="2">Belongs to the major facilitator superfamily.</text>
</comment>
<dbReference type="Gene3D" id="1.20.1250.20">
    <property type="entry name" value="MFS general substrate transporter like domains"/>
    <property type="match status" value="1"/>
</dbReference>
<dbReference type="PANTHER" id="PTHR23502">
    <property type="entry name" value="MAJOR FACILITATOR SUPERFAMILY"/>
    <property type="match status" value="1"/>
</dbReference>
<feature type="transmembrane region" description="Helical" evidence="8">
    <location>
        <begin position="165"/>
        <end position="191"/>
    </location>
</feature>
<feature type="transmembrane region" description="Helical" evidence="8">
    <location>
        <begin position="382"/>
        <end position="401"/>
    </location>
</feature>
<dbReference type="PANTHER" id="PTHR23502:SF135">
    <property type="entry name" value="MAJOR FACILITATOR SUPERFAMILY (MFS) PROFILE DOMAIN-CONTAINING PROTEIN-RELATED"/>
    <property type="match status" value="1"/>
</dbReference>
<feature type="transmembrane region" description="Helical" evidence="8">
    <location>
        <begin position="198"/>
        <end position="216"/>
    </location>
</feature>
<keyword evidence="5 8" id="KW-1133">Transmembrane helix</keyword>
<feature type="transmembrane region" description="Helical" evidence="8">
    <location>
        <begin position="71"/>
        <end position="96"/>
    </location>
</feature>
<comment type="subcellular location">
    <subcellularLocation>
        <location evidence="1">Cell membrane</location>
        <topology evidence="1">Multi-pass membrane protein</topology>
    </subcellularLocation>
</comment>
<dbReference type="Pfam" id="PF07690">
    <property type="entry name" value="MFS_1"/>
    <property type="match status" value="1"/>
</dbReference>
<gene>
    <name evidence="10" type="ORF">E0L32_012146</name>
</gene>
<keyword evidence="3" id="KW-1003">Cell membrane</keyword>
<dbReference type="PROSITE" id="PS50850">
    <property type="entry name" value="MFS"/>
    <property type="match status" value="1"/>
</dbReference>
<feature type="transmembrane region" description="Helical" evidence="8">
    <location>
        <begin position="442"/>
        <end position="464"/>
    </location>
</feature>